<organism evidence="2 3">
    <name type="scientific">Colocasia esculenta</name>
    <name type="common">Wild taro</name>
    <name type="synonym">Arum esculentum</name>
    <dbReference type="NCBI Taxonomy" id="4460"/>
    <lineage>
        <taxon>Eukaryota</taxon>
        <taxon>Viridiplantae</taxon>
        <taxon>Streptophyta</taxon>
        <taxon>Embryophyta</taxon>
        <taxon>Tracheophyta</taxon>
        <taxon>Spermatophyta</taxon>
        <taxon>Magnoliopsida</taxon>
        <taxon>Liliopsida</taxon>
        <taxon>Araceae</taxon>
        <taxon>Aroideae</taxon>
        <taxon>Colocasieae</taxon>
        <taxon>Colocasia</taxon>
    </lineage>
</organism>
<keyword evidence="3" id="KW-1185">Reference proteome</keyword>
<reference evidence="2" key="1">
    <citation type="submission" date="2017-07" db="EMBL/GenBank/DDBJ databases">
        <title>Taro Niue Genome Assembly and Annotation.</title>
        <authorList>
            <person name="Atibalentja N."/>
            <person name="Keating K."/>
            <person name="Fields C.J."/>
        </authorList>
    </citation>
    <scope>NUCLEOTIDE SEQUENCE</scope>
    <source>
        <strain evidence="2">Niue_2</strain>
        <tissue evidence="2">Leaf</tissue>
    </source>
</reference>
<sequence length="208" mass="22648">MAGGVYHRTVGPTWVLPPDREMPRGQKAVGKGGERARLPGYTRIQMPQLAHRTIAREAISVVDRGFSIYAKGPLEHYAPGEGAVDLGLISKQDGISPDPDVDASTLASEKIQLERAILASRDSMMGTCAFTYPSFPSGYPDFVQFPDIRQLGFFSSAADSLVKTSMMTSVYWDAQGQHKLGPSFSSLSLLPSDARYVSEGYSQFCFLS</sequence>
<proteinExistence type="predicted"/>
<comment type="caution">
    <text evidence="2">The sequence shown here is derived from an EMBL/GenBank/DDBJ whole genome shotgun (WGS) entry which is preliminary data.</text>
</comment>
<gene>
    <name evidence="2" type="ORF">Taro_034723</name>
</gene>
<dbReference type="AlphaFoldDB" id="A0A843W3Q6"/>
<dbReference type="EMBL" id="NMUH01002764">
    <property type="protein sequence ID" value="MQM01967.1"/>
    <property type="molecule type" value="Genomic_DNA"/>
</dbReference>
<evidence type="ECO:0000256" key="1">
    <source>
        <dbReference type="SAM" id="MobiDB-lite"/>
    </source>
</evidence>
<dbReference type="Proteomes" id="UP000652761">
    <property type="component" value="Unassembled WGS sequence"/>
</dbReference>
<accession>A0A843W3Q6</accession>
<evidence type="ECO:0000313" key="2">
    <source>
        <dbReference type="EMBL" id="MQM01967.1"/>
    </source>
</evidence>
<evidence type="ECO:0000313" key="3">
    <source>
        <dbReference type="Proteomes" id="UP000652761"/>
    </source>
</evidence>
<feature type="region of interest" description="Disordered" evidence="1">
    <location>
        <begin position="12"/>
        <end position="34"/>
    </location>
</feature>
<name>A0A843W3Q6_COLES</name>
<protein>
    <submittedName>
        <fullName evidence="2">Uncharacterized protein</fullName>
    </submittedName>
</protein>